<proteinExistence type="predicted"/>
<dbReference type="AlphaFoldDB" id="A0A3Q7IE36"/>
<organism evidence="2">
    <name type="scientific">Solanum lycopersicum</name>
    <name type="common">Tomato</name>
    <name type="synonym">Lycopersicon esculentum</name>
    <dbReference type="NCBI Taxonomy" id="4081"/>
    <lineage>
        <taxon>Eukaryota</taxon>
        <taxon>Viridiplantae</taxon>
        <taxon>Streptophyta</taxon>
        <taxon>Embryophyta</taxon>
        <taxon>Tracheophyta</taxon>
        <taxon>Spermatophyta</taxon>
        <taxon>Magnoliopsida</taxon>
        <taxon>eudicotyledons</taxon>
        <taxon>Gunneridae</taxon>
        <taxon>Pentapetalae</taxon>
        <taxon>asterids</taxon>
        <taxon>lamiids</taxon>
        <taxon>Solanales</taxon>
        <taxon>Solanaceae</taxon>
        <taxon>Solanoideae</taxon>
        <taxon>Solaneae</taxon>
        <taxon>Solanum</taxon>
        <taxon>Solanum subgen. Lycopersicon</taxon>
    </lineage>
</organism>
<keyword evidence="3" id="KW-1185">Reference proteome</keyword>
<evidence type="ECO:0000256" key="1">
    <source>
        <dbReference type="SAM" id="Phobius"/>
    </source>
</evidence>
<keyword evidence="1" id="KW-0472">Membrane</keyword>
<feature type="transmembrane region" description="Helical" evidence="1">
    <location>
        <begin position="6"/>
        <end position="28"/>
    </location>
</feature>
<reference evidence="2" key="1">
    <citation type="journal article" date="2012" name="Nature">
        <title>The tomato genome sequence provides insights into fleshy fruit evolution.</title>
        <authorList>
            <consortium name="Tomato Genome Consortium"/>
        </authorList>
    </citation>
    <scope>NUCLEOTIDE SEQUENCE [LARGE SCALE GENOMIC DNA]</scope>
    <source>
        <strain evidence="2">cv. Heinz 1706</strain>
    </source>
</reference>
<name>A0A3Q7IE36_SOLLC</name>
<dbReference type="Proteomes" id="UP000004994">
    <property type="component" value="Chromosome 10"/>
</dbReference>
<dbReference type="Gramene" id="Solyc10g018705.1.1">
    <property type="protein sequence ID" value="Solyc10g018705.1.1"/>
    <property type="gene ID" value="Solyc10g018705.1"/>
</dbReference>
<dbReference type="EnsemblPlants" id="Solyc10g018705.1.1">
    <property type="protein sequence ID" value="Solyc10g018705.1.1"/>
    <property type="gene ID" value="Solyc10g018705.1"/>
</dbReference>
<evidence type="ECO:0000313" key="2">
    <source>
        <dbReference type="EnsemblPlants" id="Solyc10g018705.1.1"/>
    </source>
</evidence>
<accession>A0A3Q7IE36</accession>
<protein>
    <submittedName>
        <fullName evidence="2">Uncharacterized protein</fullName>
    </submittedName>
</protein>
<sequence>MAQLLHSLGKLGFCAVLDYVFLCFLFLFPSRNFPLFKMRKLITTKELDWIKQVVLVYLSFCDPLSYAHGPVIKPNGRAMVFMLKPFKTIPLSLDTSKTLCIEGVSPHYSRREHGGHNVILGYVDFVDVTCSYTSLSASQGVFSQ</sequence>
<dbReference type="InParanoid" id="A0A3Q7IE36"/>
<reference evidence="2" key="2">
    <citation type="submission" date="2019-01" db="UniProtKB">
        <authorList>
            <consortium name="EnsemblPlants"/>
        </authorList>
    </citation>
    <scope>IDENTIFICATION</scope>
    <source>
        <strain evidence="2">cv. Heinz 1706</strain>
    </source>
</reference>
<keyword evidence="1" id="KW-1133">Transmembrane helix</keyword>
<keyword evidence="1" id="KW-0812">Transmembrane</keyword>
<evidence type="ECO:0000313" key="3">
    <source>
        <dbReference type="Proteomes" id="UP000004994"/>
    </source>
</evidence>